<sequence>MATLGNNRSVTHQAWGLMCNKTSFTCKEIAQLLNVKTNQIVGLTRTLLRKNAIEIIERRAKDKGYIYRACIERQLLTVDQPKVRKSPRRRKMSTRSQQLWNAIRIHRVFTVTLLKTTTDASESLINNYVWHLEKSGLVRRVTRTTNATGKSCVKFRLAIDLGRLYPKTQRGGMWDQNKQTFYPFKDENDE</sequence>
<gene>
    <name evidence="1" type="ORF">Sps_03480</name>
</gene>
<dbReference type="Proteomes" id="UP000189545">
    <property type="component" value="Chromosome"/>
</dbReference>
<dbReference type="KEGG" id="spsw:Sps_03480"/>
<organism evidence="1 2">
    <name type="scientific">Shewanella psychrophila</name>
    <dbReference type="NCBI Taxonomy" id="225848"/>
    <lineage>
        <taxon>Bacteria</taxon>
        <taxon>Pseudomonadati</taxon>
        <taxon>Pseudomonadota</taxon>
        <taxon>Gammaproteobacteria</taxon>
        <taxon>Alteromonadales</taxon>
        <taxon>Shewanellaceae</taxon>
        <taxon>Shewanella</taxon>
    </lineage>
</organism>
<keyword evidence="2" id="KW-1185">Reference proteome</keyword>
<protein>
    <submittedName>
        <fullName evidence="1">Uncharacterized protein</fullName>
    </submittedName>
</protein>
<name>A0A1S6HSR2_9GAMM</name>
<accession>A0A1S6HSR2</accession>
<evidence type="ECO:0000313" key="1">
    <source>
        <dbReference type="EMBL" id="AQS38607.1"/>
    </source>
</evidence>
<proteinExistence type="predicted"/>
<reference evidence="1 2" key="1">
    <citation type="submission" date="2016-03" db="EMBL/GenBank/DDBJ databases">
        <title>Complete genome sequence of Shewanella psychrophila WP2, a deep sea bacterium isolated from west Pacific sediment.</title>
        <authorList>
            <person name="Xu G."/>
            <person name="Jian H."/>
        </authorList>
    </citation>
    <scope>NUCLEOTIDE SEQUENCE [LARGE SCALE GENOMIC DNA]</scope>
    <source>
        <strain evidence="1 2">WP2</strain>
    </source>
</reference>
<dbReference type="STRING" id="225848.Sps_03480"/>
<evidence type="ECO:0000313" key="2">
    <source>
        <dbReference type="Proteomes" id="UP000189545"/>
    </source>
</evidence>
<dbReference type="EMBL" id="CP014782">
    <property type="protein sequence ID" value="AQS38607.1"/>
    <property type="molecule type" value="Genomic_DNA"/>
</dbReference>
<dbReference type="AlphaFoldDB" id="A0A1S6HSR2"/>